<name>A0ABS8PGM5_9PSEU</name>
<comment type="caution">
    <text evidence="2">The sequence shown here is derived from an EMBL/GenBank/DDBJ whole genome shotgun (WGS) entry which is preliminary data.</text>
</comment>
<feature type="region of interest" description="Disordered" evidence="1">
    <location>
        <begin position="53"/>
        <end position="104"/>
    </location>
</feature>
<dbReference type="RefSeq" id="WP_230739450.1">
    <property type="nucleotide sequence ID" value="NZ_JAJNDB010000008.1"/>
</dbReference>
<feature type="compositionally biased region" description="Low complexity" evidence="1">
    <location>
        <begin position="82"/>
        <end position="97"/>
    </location>
</feature>
<protein>
    <submittedName>
        <fullName evidence="2">Uncharacterized protein</fullName>
    </submittedName>
</protein>
<evidence type="ECO:0000313" key="3">
    <source>
        <dbReference type="Proteomes" id="UP001199469"/>
    </source>
</evidence>
<feature type="region of interest" description="Disordered" evidence="1">
    <location>
        <begin position="258"/>
        <end position="326"/>
    </location>
</feature>
<evidence type="ECO:0000256" key="1">
    <source>
        <dbReference type="SAM" id="MobiDB-lite"/>
    </source>
</evidence>
<feature type="region of interest" description="Disordered" evidence="1">
    <location>
        <begin position="1"/>
        <end position="29"/>
    </location>
</feature>
<feature type="compositionally biased region" description="Low complexity" evidence="1">
    <location>
        <begin position="271"/>
        <end position="282"/>
    </location>
</feature>
<accession>A0ABS8PGM5</accession>
<organism evidence="2 3">
    <name type="scientific">Actinomycetospora endophytica</name>
    <dbReference type="NCBI Taxonomy" id="2291215"/>
    <lineage>
        <taxon>Bacteria</taxon>
        <taxon>Bacillati</taxon>
        <taxon>Actinomycetota</taxon>
        <taxon>Actinomycetes</taxon>
        <taxon>Pseudonocardiales</taxon>
        <taxon>Pseudonocardiaceae</taxon>
        <taxon>Actinomycetospora</taxon>
    </lineage>
</organism>
<feature type="compositionally biased region" description="Pro residues" evidence="1">
    <location>
        <begin position="283"/>
        <end position="326"/>
    </location>
</feature>
<gene>
    <name evidence="2" type="ORF">LQ327_28970</name>
</gene>
<proteinExistence type="predicted"/>
<reference evidence="2 3" key="1">
    <citation type="submission" date="2021-11" db="EMBL/GenBank/DDBJ databases">
        <title>Draft genome sequence of Actinomycetospora sp. SF1 isolated from the rhizosphere soil.</title>
        <authorList>
            <person name="Duangmal K."/>
            <person name="Chantavorakit T."/>
        </authorList>
    </citation>
    <scope>NUCLEOTIDE SEQUENCE [LARGE SCALE GENOMIC DNA]</scope>
    <source>
        <strain evidence="2 3">TBRC 5722</strain>
    </source>
</reference>
<feature type="region of interest" description="Disordered" evidence="1">
    <location>
        <begin position="175"/>
        <end position="199"/>
    </location>
</feature>
<dbReference type="EMBL" id="JAJNDB010000008">
    <property type="protein sequence ID" value="MCD2197410.1"/>
    <property type="molecule type" value="Genomic_DNA"/>
</dbReference>
<feature type="compositionally biased region" description="Basic and acidic residues" evidence="1">
    <location>
        <begin position="60"/>
        <end position="73"/>
    </location>
</feature>
<sequence>MSRRETERSGAGLPGEGATPPAGSGGGRWWGRAVVACASLAALAGTVAAVATAAGADGDQAERSEAAARDAADASRPPTPHPAADTATAAVTTRPAAGPERVGAPTLGATVEIPAGWEATPDQDLVPVPPDRFPTIVALPNRAAVLVGRMDAARGFGPDALADEARRLVGAFADGTTRQAPGGNGRIADVSDDAGRLDGRDSHTVVRRVTGAKGPGALVRVTTVAGQGGEPGLVLLAVAGPGPRQAADAAAADRIVRSLSSAPPDAPPRNGRAQAPPASAAPGLPPRGAPTSAPPRAPASSPPRPSSRAPVSPPPGRPAPPSPTDR</sequence>
<keyword evidence="3" id="KW-1185">Reference proteome</keyword>
<dbReference type="Proteomes" id="UP001199469">
    <property type="component" value="Unassembled WGS sequence"/>
</dbReference>
<evidence type="ECO:0000313" key="2">
    <source>
        <dbReference type="EMBL" id="MCD2197410.1"/>
    </source>
</evidence>